<accession>A0A830FC31</accession>
<dbReference type="SUPFAM" id="SSF69304">
    <property type="entry name" value="Tricorn protease N-terminal domain"/>
    <property type="match status" value="1"/>
</dbReference>
<dbReference type="InterPro" id="IPR006311">
    <property type="entry name" value="TAT_signal"/>
</dbReference>
<reference evidence="1" key="1">
    <citation type="journal article" date="2014" name="Int. J. Syst. Evol. Microbiol.">
        <title>Complete genome sequence of Corynebacterium casei LMG S-19264T (=DSM 44701T), isolated from a smear-ripened cheese.</title>
        <authorList>
            <consortium name="US DOE Joint Genome Institute (JGI-PGF)"/>
            <person name="Walter F."/>
            <person name="Albersmeier A."/>
            <person name="Kalinowski J."/>
            <person name="Ruckert C."/>
        </authorList>
    </citation>
    <scope>NUCLEOTIDE SEQUENCE</scope>
    <source>
        <strain evidence="1">JCM 19596</strain>
    </source>
</reference>
<name>A0A830FC31_9EURY</name>
<dbReference type="Gene3D" id="2.130.10.10">
    <property type="entry name" value="YVTN repeat-like/Quinoprotein amine dehydrogenase"/>
    <property type="match status" value="1"/>
</dbReference>
<gene>
    <name evidence="1" type="ORF">GCM10009039_17400</name>
</gene>
<protein>
    <recommendedName>
        <fullName evidence="3">Twin-arginine translocation signal domain-containing protein</fullName>
    </recommendedName>
</protein>
<evidence type="ECO:0000313" key="1">
    <source>
        <dbReference type="EMBL" id="GGL59684.1"/>
    </source>
</evidence>
<keyword evidence="2" id="KW-1185">Reference proteome</keyword>
<comment type="caution">
    <text evidence="1">The sequence shown here is derived from an EMBL/GenBank/DDBJ whole genome shotgun (WGS) entry which is preliminary data.</text>
</comment>
<dbReference type="AlphaFoldDB" id="A0A830FC31"/>
<proteinExistence type="predicted"/>
<reference evidence="1" key="2">
    <citation type="submission" date="2020-09" db="EMBL/GenBank/DDBJ databases">
        <authorList>
            <person name="Sun Q."/>
            <person name="Ohkuma M."/>
        </authorList>
    </citation>
    <scope>NUCLEOTIDE SEQUENCE</scope>
    <source>
        <strain evidence="1">JCM 19596</strain>
    </source>
</reference>
<dbReference type="OrthoDB" id="320255at2157"/>
<sequence>MADMPASRRTFLKAAGGAAAATAGGAVLATGGLAASSSGWTTVESPTSKTLYGVSDTVNGPVAVGKTGNILHRKPEAGTWELAYSHGPQTRNNSLRALAVTDDGKRVWFAGGSGALGAYDVNSGVKYNYSAPNEMTSTWEGITVTGNRESETVYVTNGSGEVVKGTTDDEGCVTFGSPQKPGSGSNAAAIDFQESKTSTGHVIDTSGNVFETTDGGENWKDVGIPNAQVIFYDVVSYVNSDDEQRVFVAGGDGHVYRLDCTCNVWTPLKLGGKSFRGIDQVNAGTKIAVGANGSIYEAPAGGSWSEEENVPVSSTLYEVALGDHFSGGPDVIVGNGGTILER</sequence>
<dbReference type="PROSITE" id="PS51318">
    <property type="entry name" value="TAT"/>
    <property type="match status" value="1"/>
</dbReference>
<dbReference type="InterPro" id="IPR015943">
    <property type="entry name" value="WD40/YVTN_repeat-like_dom_sf"/>
</dbReference>
<evidence type="ECO:0008006" key="3">
    <source>
        <dbReference type="Google" id="ProtNLM"/>
    </source>
</evidence>
<dbReference type="EMBL" id="BMPG01000002">
    <property type="protein sequence ID" value="GGL59684.1"/>
    <property type="molecule type" value="Genomic_DNA"/>
</dbReference>
<evidence type="ECO:0000313" key="2">
    <source>
        <dbReference type="Proteomes" id="UP000607197"/>
    </source>
</evidence>
<dbReference type="Proteomes" id="UP000607197">
    <property type="component" value="Unassembled WGS sequence"/>
</dbReference>
<organism evidence="1 2">
    <name type="scientific">Halocalculus aciditolerans</name>
    <dbReference type="NCBI Taxonomy" id="1383812"/>
    <lineage>
        <taxon>Archaea</taxon>
        <taxon>Methanobacteriati</taxon>
        <taxon>Methanobacteriota</taxon>
        <taxon>Stenosarchaea group</taxon>
        <taxon>Halobacteria</taxon>
        <taxon>Halobacteriales</taxon>
        <taxon>Halobacteriaceae</taxon>
        <taxon>Halocalculus</taxon>
    </lineage>
</organism>
<dbReference type="RefSeq" id="WP_188977992.1">
    <property type="nucleotide sequence ID" value="NZ_BMPG01000002.1"/>
</dbReference>